<dbReference type="SUPFAM" id="SSF51445">
    <property type="entry name" value="(Trans)glycosidases"/>
    <property type="match status" value="1"/>
</dbReference>
<dbReference type="InterPro" id="IPR013780">
    <property type="entry name" value="Glyco_hydro_b"/>
</dbReference>
<name>A0ABR1F501_9ASCO</name>
<dbReference type="Pfam" id="PF13802">
    <property type="entry name" value="Gal_mutarotas_2"/>
    <property type="match status" value="1"/>
</dbReference>
<dbReference type="Pfam" id="PF21365">
    <property type="entry name" value="Glyco_hydro_31_3rd"/>
    <property type="match status" value="1"/>
</dbReference>
<evidence type="ECO:0000256" key="3">
    <source>
        <dbReference type="ARBA" id="ARBA00023295"/>
    </source>
</evidence>
<dbReference type="PANTHER" id="PTHR43053:SF4">
    <property type="entry name" value="MYOGENESIS-REGULATING GLYCOSIDASE"/>
    <property type="match status" value="1"/>
</dbReference>
<organism evidence="8 9">
    <name type="scientific">Myxozyma melibiosi</name>
    <dbReference type="NCBI Taxonomy" id="54550"/>
    <lineage>
        <taxon>Eukaryota</taxon>
        <taxon>Fungi</taxon>
        <taxon>Dikarya</taxon>
        <taxon>Ascomycota</taxon>
        <taxon>Saccharomycotina</taxon>
        <taxon>Lipomycetes</taxon>
        <taxon>Lipomycetales</taxon>
        <taxon>Lipomycetaceae</taxon>
        <taxon>Myxozyma</taxon>
    </lineage>
</organism>
<comment type="similarity">
    <text evidence="1 4">Belongs to the glycosyl hydrolase 31 family.</text>
</comment>
<evidence type="ECO:0000256" key="2">
    <source>
        <dbReference type="ARBA" id="ARBA00022801"/>
    </source>
</evidence>
<keyword evidence="9" id="KW-1185">Reference proteome</keyword>
<dbReference type="InterPro" id="IPR017853">
    <property type="entry name" value="GH"/>
</dbReference>
<keyword evidence="2 4" id="KW-0378">Hydrolase</keyword>
<dbReference type="NCBIfam" id="NF007940">
    <property type="entry name" value="PRK10658.1"/>
    <property type="match status" value="1"/>
</dbReference>
<keyword evidence="3 4" id="KW-0326">Glycosidase</keyword>
<feature type="domain" description="Glycoside hydrolase family 31 N-terminal" evidence="6">
    <location>
        <begin position="57"/>
        <end position="236"/>
    </location>
</feature>
<sequence length="815" mass="91034">MKISHGCWHPAPDTIIDWAVEVLKTRVSEDELYAVTCSKPINFRGDTLNNPTLSHSITSPADDVLYLSSTHWKSQTSTALGPHFELFPDGKPESTQPVNVSKTDESATFSKGPLSAELDIRSKSFNLDFYAKSADKKTLLTKLGWRSVGYVKQGTTAAHPKLNYTEPNRGKRYVTYQLQLGVGEKIYGLGERFGPFVKNGQSIDMWNDDGGTGSELTYKNIPFFMSSRGYGIFIPSSSLISYEIQSERTTRLNIVIPGEQLSMYLIYGPSPKSILEKYTMLTGRPALPPKWTFGLWLSTSFTTEYDAKTVKGFLDGMDERDIPVSVFHYDCFWMKGFEWCDFEFDKDYFPDAASDIKSLKDRGMHVCVWINPYIAQESSIFDEGAAKGYFVKRGDGSVWQYDFWQAGMGFVDFTNPDAWNWYQEKLAKLIDLGVDSFKTDFGERIPTGDAVYFDGSDPEKMHNYYPFLYNKATFEVVERKLGKNEAAVFARSATAGVQRFPVHWGGDPYSTFEAMAETLRGGLSLALSGFGYWAHDIGGFEGNPDPALYKRWIAFGLMSSHSRLHGSNSYRVPWLIDSTGEADKVLAKFVKFKHTNMPYLFSQARIAHQKGTPMLRATFLEFPDDPSSWTVDTQYFLGSEILVAPVFTGEGEVQYYIPETEGKWYGLFDGKMRSSGKFVNEVHDFFSIPALLRPAGAIVRGSVDDKVDYDWASNFTLLVNASGKVEGKTVSIPDWKNTAGEDKVTLQLTITESELAVEVVSLGEDILGAWSLKIVAVDQTGKAAVDGAEIAISKESDCEFVIPVSAGARKVTVSF</sequence>
<dbReference type="GeneID" id="90040443"/>
<dbReference type="InterPro" id="IPR048395">
    <property type="entry name" value="Glyco_hydro_31_C"/>
</dbReference>
<protein>
    <submittedName>
        <fullName evidence="8">Glycosyl hydrolases family 31-domain-containing protein</fullName>
    </submittedName>
</protein>
<dbReference type="InterPro" id="IPR025887">
    <property type="entry name" value="Glyco_hydro_31_N_dom"/>
</dbReference>
<dbReference type="SUPFAM" id="SSF74650">
    <property type="entry name" value="Galactose mutarotase-like"/>
    <property type="match status" value="1"/>
</dbReference>
<dbReference type="Gene3D" id="2.60.40.1760">
    <property type="entry name" value="glycosyl hydrolase (family 31)"/>
    <property type="match status" value="1"/>
</dbReference>
<evidence type="ECO:0000313" key="9">
    <source>
        <dbReference type="Proteomes" id="UP001498771"/>
    </source>
</evidence>
<dbReference type="Gene3D" id="3.20.20.80">
    <property type="entry name" value="Glycosidases"/>
    <property type="match status" value="1"/>
</dbReference>
<evidence type="ECO:0000259" key="5">
    <source>
        <dbReference type="Pfam" id="PF01055"/>
    </source>
</evidence>
<dbReference type="Pfam" id="PF01055">
    <property type="entry name" value="Glyco_hydro_31_2nd"/>
    <property type="match status" value="1"/>
</dbReference>
<evidence type="ECO:0000313" key="8">
    <source>
        <dbReference type="EMBL" id="KAK7204910.1"/>
    </source>
</evidence>
<dbReference type="SUPFAM" id="SSF117125">
    <property type="entry name" value="Putative glucosidase YicI, C-terminal domain"/>
    <property type="match status" value="1"/>
</dbReference>
<accession>A0ABR1F501</accession>
<dbReference type="GO" id="GO:0016787">
    <property type="term" value="F:hydrolase activity"/>
    <property type="evidence" value="ECO:0007669"/>
    <property type="project" value="UniProtKB-KW"/>
</dbReference>
<dbReference type="Proteomes" id="UP001498771">
    <property type="component" value="Unassembled WGS sequence"/>
</dbReference>
<evidence type="ECO:0000259" key="7">
    <source>
        <dbReference type="Pfam" id="PF21365"/>
    </source>
</evidence>
<comment type="caution">
    <text evidence="8">The sequence shown here is derived from an EMBL/GenBank/DDBJ whole genome shotgun (WGS) entry which is preliminary data.</text>
</comment>
<evidence type="ECO:0000256" key="1">
    <source>
        <dbReference type="ARBA" id="ARBA00007806"/>
    </source>
</evidence>
<evidence type="ECO:0000256" key="4">
    <source>
        <dbReference type="RuleBase" id="RU361185"/>
    </source>
</evidence>
<reference evidence="8 9" key="1">
    <citation type="submission" date="2024-03" db="EMBL/GenBank/DDBJ databases">
        <title>Genome-scale model development and genomic sequencing of the oleaginous clade Lipomyces.</title>
        <authorList>
            <consortium name="Lawrence Berkeley National Laboratory"/>
            <person name="Czajka J.J."/>
            <person name="Han Y."/>
            <person name="Kim J."/>
            <person name="Mondo S.J."/>
            <person name="Hofstad B.A."/>
            <person name="Robles A."/>
            <person name="Haridas S."/>
            <person name="Riley R."/>
            <person name="LaButti K."/>
            <person name="Pangilinan J."/>
            <person name="Andreopoulos W."/>
            <person name="Lipzen A."/>
            <person name="Yan J."/>
            <person name="Wang M."/>
            <person name="Ng V."/>
            <person name="Grigoriev I.V."/>
            <person name="Spatafora J.W."/>
            <person name="Magnuson J.K."/>
            <person name="Baker S.E."/>
            <person name="Pomraning K.R."/>
        </authorList>
    </citation>
    <scope>NUCLEOTIDE SEQUENCE [LARGE SCALE GENOMIC DNA]</scope>
    <source>
        <strain evidence="8 9">Phaff 52-87</strain>
    </source>
</reference>
<dbReference type="InterPro" id="IPR011013">
    <property type="entry name" value="Gal_mutarotase_sf_dom"/>
</dbReference>
<dbReference type="InterPro" id="IPR000322">
    <property type="entry name" value="Glyco_hydro_31_TIM"/>
</dbReference>
<dbReference type="RefSeq" id="XP_064767943.1">
    <property type="nucleotide sequence ID" value="XM_064914931.1"/>
</dbReference>
<proteinExistence type="inferred from homology"/>
<dbReference type="SUPFAM" id="SSF51011">
    <property type="entry name" value="Glycosyl hydrolase domain"/>
    <property type="match status" value="1"/>
</dbReference>
<dbReference type="EMBL" id="JBBJBU010000006">
    <property type="protein sequence ID" value="KAK7204910.1"/>
    <property type="molecule type" value="Genomic_DNA"/>
</dbReference>
<feature type="domain" description="Glycoside hydrolase family 31 TIM barrel" evidence="5">
    <location>
        <begin position="285"/>
        <end position="602"/>
    </location>
</feature>
<gene>
    <name evidence="8" type="ORF">BZA70DRAFT_310786</name>
</gene>
<feature type="domain" description="Glycosyl hydrolase family 31 C-terminal" evidence="7">
    <location>
        <begin position="611"/>
        <end position="698"/>
    </location>
</feature>
<dbReference type="PANTHER" id="PTHR43053">
    <property type="entry name" value="GLYCOSIDASE FAMILY 31"/>
    <property type="match status" value="1"/>
</dbReference>
<evidence type="ECO:0000259" key="6">
    <source>
        <dbReference type="Pfam" id="PF13802"/>
    </source>
</evidence>
<dbReference type="InterPro" id="IPR050985">
    <property type="entry name" value="Alpha-glycosidase_related"/>
</dbReference>
<dbReference type="Gene3D" id="2.60.40.1180">
    <property type="entry name" value="Golgi alpha-mannosidase II"/>
    <property type="match status" value="2"/>
</dbReference>
<dbReference type="CDD" id="cd14752">
    <property type="entry name" value="GH31_N"/>
    <property type="match status" value="1"/>
</dbReference>
<dbReference type="CDD" id="cd06593">
    <property type="entry name" value="GH31_xylosidase_YicI"/>
    <property type="match status" value="1"/>
</dbReference>